<sequence length="72" mass="8540">MRRVTTLDQSICRRYQLEDRKNRIRIWKKIKEQFATGKDDTSSFYCSSSGVKYVLSVSKIEQRRTLCAFIAE</sequence>
<name>A0AAV4MRC9_CAEEX</name>
<keyword evidence="2" id="KW-1185">Reference proteome</keyword>
<dbReference type="AlphaFoldDB" id="A0AAV4MRC9"/>
<organism evidence="1 2">
    <name type="scientific">Caerostris extrusa</name>
    <name type="common">Bark spider</name>
    <name type="synonym">Caerostris bankana</name>
    <dbReference type="NCBI Taxonomy" id="172846"/>
    <lineage>
        <taxon>Eukaryota</taxon>
        <taxon>Metazoa</taxon>
        <taxon>Ecdysozoa</taxon>
        <taxon>Arthropoda</taxon>
        <taxon>Chelicerata</taxon>
        <taxon>Arachnida</taxon>
        <taxon>Araneae</taxon>
        <taxon>Araneomorphae</taxon>
        <taxon>Entelegynae</taxon>
        <taxon>Araneoidea</taxon>
        <taxon>Araneidae</taxon>
        <taxon>Caerostris</taxon>
    </lineage>
</organism>
<accession>A0AAV4MRC9</accession>
<dbReference type="Proteomes" id="UP001054945">
    <property type="component" value="Unassembled WGS sequence"/>
</dbReference>
<proteinExistence type="predicted"/>
<evidence type="ECO:0000313" key="2">
    <source>
        <dbReference type="Proteomes" id="UP001054945"/>
    </source>
</evidence>
<protein>
    <recommendedName>
        <fullName evidence="3">MADF domain-containing protein</fullName>
    </recommendedName>
</protein>
<evidence type="ECO:0008006" key="3">
    <source>
        <dbReference type="Google" id="ProtNLM"/>
    </source>
</evidence>
<evidence type="ECO:0000313" key="1">
    <source>
        <dbReference type="EMBL" id="GIX74949.1"/>
    </source>
</evidence>
<comment type="caution">
    <text evidence="1">The sequence shown here is derived from an EMBL/GenBank/DDBJ whole genome shotgun (WGS) entry which is preliminary data.</text>
</comment>
<dbReference type="EMBL" id="BPLR01002544">
    <property type="protein sequence ID" value="GIX74949.1"/>
    <property type="molecule type" value="Genomic_DNA"/>
</dbReference>
<reference evidence="1 2" key="1">
    <citation type="submission" date="2021-06" db="EMBL/GenBank/DDBJ databases">
        <title>Caerostris extrusa draft genome.</title>
        <authorList>
            <person name="Kono N."/>
            <person name="Arakawa K."/>
        </authorList>
    </citation>
    <scope>NUCLEOTIDE SEQUENCE [LARGE SCALE GENOMIC DNA]</scope>
</reference>
<gene>
    <name evidence="1" type="ORF">CEXT_115391</name>
</gene>